<evidence type="ECO:0000313" key="1">
    <source>
        <dbReference type="EMBL" id="QHT19043.1"/>
    </source>
</evidence>
<dbReference type="SUPFAM" id="SSF110296">
    <property type="entry name" value="Oligoxyloglucan reducing end-specific cellobiohydrolase"/>
    <property type="match status" value="1"/>
</dbReference>
<proteinExistence type="predicted"/>
<dbReference type="InterPro" id="IPR015943">
    <property type="entry name" value="WD40/YVTN_repeat-like_dom_sf"/>
</dbReference>
<name>A0A6C0DSA7_9ZZZZ</name>
<dbReference type="EMBL" id="MN739661">
    <property type="protein sequence ID" value="QHT19043.1"/>
    <property type="molecule type" value="Genomic_DNA"/>
</dbReference>
<dbReference type="InterPro" id="IPR002860">
    <property type="entry name" value="BNR_rpt"/>
</dbReference>
<sequence length="745" mass="81729">MSYYYVQPTLPTPNNIYTGQCYAFNASGGFRVLQGFNRINERPPDLLSKYDVTDAIQIYFSAATLNAKIGIIKDASNTHTIQAWYDPDTDRLHYDSLKLCSCEFVNGINLNSMVSVGKLSTIYSDFKDCVASYFGDPGGFASLFSGDQEFEVNDSVFDASAFIQIVNSSKFNMSGSFVSDLSGNITVSDINNLLQYVVDGNIFGNRNPAKLDWGIVQGFVGGDLIFIPTGFTITLSLDIQPETYLPVNNIGPSNLNAIRNRLNWTRGNVTRSTTSTLTNITQTTTVPILMILTDNEIVNNNLNFSSNWSKSSVLNTGVAPANWLACSLSTTGQYQSLITASGDIYTTSNYGVSWTNSYNISVSESNSIAISFTGMHQTMSNGHKIWVSNDYGQTWRQTYDGGTSNIFVGISLSGRYQTVVSSGDNLYTSDDYGKTWRVLDENTDLYNSIETFPTGGIAISYNGQYQTIVVENIYISSDFGRNWTNVNGVNNFDERNWEGVAMSSDGMYQTAIENGGEVHISTDYGNTWLFVDDPRMIDKDWAAVAVSATGQYQTVLEQHGGIYSSNDYGKTWKISPESIVTNRNWQAIAISSDAMIQMALDAHGTIYTSTLLKSDTPTRDASGNLILDSNGNEPCFCVYDQSMGVIDVSFVGVRPISNLYVSSTSAAAMVSWNMDTSGNSSFIANLNPPNLDNISNFNIINASSFTIMKLTRATTYTIYVSRKQTDSSGNAIYSDAAMATFTTLM</sequence>
<reference evidence="1" key="1">
    <citation type="journal article" date="2020" name="Nature">
        <title>Giant virus diversity and host interactions through global metagenomics.</title>
        <authorList>
            <person name="Schulz F."/>
            <person name="Roux S."/>
            <person name="Paez-Espino D."/>
            <person name="Jungbluth S."/>
            <person name="Walsh D.A."/>
            <person name="Denef V.J."/>
            <person name="McMahon K.D."/>
            <person name="Konstantinidis K.T."/>
            <person name="Eloe-Fadrosh E.A."/>
            <person name="Kyrpides N.C."/>
            <person name="Woyke T."/>
        </authorList>
    </citation>
    <scope>NUCLEOTIDE SEQUENCE</scope>
    <source>
        <strain evidence="1">GVMAG-M-3300023174-49</strain>
    </source>
</reference>
<dbReference type="AlphaFoldDB" id="A0A6C0DSA7"/>
<dbReference type="CDD" id="cd15482">
    <property type="entry name" value="Sialidase_non-viral"/>
    <property type="match status" value="1"/>
</dbReference>
<organism evidence="1">
    <name type="scientific">viral metagenome</name>
    <dbReference type="NCBI Taxonomy" id="1070528"/>
    <lineage>
        <taxon>unclassified sequences</taxon>
        <taxon>metagenomes</taxon>
        <taxon>organismal metagenomes</taxon>
    </lineage>
</organism>
<accession>A0A6C0DSA7</accession>
<dbReference type="Pfam" id="PF15899">
    <property type="entry name" value="BNR_6"/>
    <property type="match status" value="1"/>
</dbReference>
<dbReference type="Gene3D" id="2.130.10.10">
    <property type="entry name" value="YVTN repeat-like/Quinoprotein amine dehydrogenase"/>
    <property type="match status" value="2"/>
</dbReference>
<protein>
    <submittedName>
        <fullName evidence="1">Uncharacterized protein</fullName>
    </submittedName>
</protein>